<evidence type="ECO:0000259" key="1">
    <source>
        <dbReference type="Pfam" id="PF03478"/>
    </source>
</evidence>
<dbReference type="InterPro" id="IPR005174">
    <property type="entry name" value="KIB1-4_b-propeller"/>
</dbReference>
<protein>
    <recommendedName>
        <fullName evidence="1">KIB1-4 beta-propeller domain-containing protein</fullName>
    </recommendedName>
</protein>
<dbReference type="Proteomes" id="UP000187203">
    <property type="component" value="Unassembled WGS sequence"/>
</dbReference>
<evidence type="ECO:0000313" key="3">
    <source>
        <dbReference type="Proteomes" id="UP000187203"/>
    </source>
</evidence>
<dbReference type="OrthoDB" id="1470835at2759"/>
<dbReference type="STRING" id="93759.A0A1R3KXR7"/>
<reference evidence="3" key="1">
    <citation type="submission" date="2013-09" db="EMBL/GenBank/DDBJ databases">
        <title>Corchorus olitorius genome sequencing.</title>
        <authorList>
            <person name="Alam M."/>
            <person name="Haque M.S."/>
            <person name="Islam M.S."/>
            <person name="Emdad E.M."/>
            <person name="Islam M.M."/>
            <person name="Ahmed B."/>
            <person name="Halim A."/>
            <person name="Hossen Q.M.M."/>
            <person name="Hossain M.Z."/>
            <person name="Ahmed R."/>
            <person name="Khan M.M."/>
            <person name="Islam R."/>
            <person name="Rashid M.M."/>
            <person name="Khan S.A."/>
            <person name="Rahman M.S."/>
            <person name="Alam M."/>
            <person name="Yahiya A.S."/>
            <person name="Khan M.S."/>
            <person name="Azam M.S."/>
            <person name="Haque T."/>
            <person name="Lashkar M.Z.H."/>
            <person name="Akhand A.I."/>
            <person name="Morshed G."/>
            <person name="Roy S."/>
            <person name="Uddin K.S."/>
            <person name="Rabeya T."/>
            <person name="Hossain A.S."/>
            <person name="Chowdhury A."/>
            <person name="Snigdha A.R."/>
            <person name="Mortoza M.S."/>
            <person name="Matin S.A."/>
            <person name="Hoque S.M.E."/>
            <person name="Islam M.K."/>
            <person name="Roy D.K."/>
            <person name="Haider R."/>
            <person name="Moosa M.M."/>
            <person name="Elias S.M."/>
            <person name="Hasan A.M."/>
            <person name="Jahan S."/>
            <person name="Shafiuddin M."/>
            <person name="Mahmood N."/>
            <person name="Shommy N.S."/>
        </authorList>
    </citation>
    <scope>NUCLEOTIDE SEQUENCE [LARGE SCALE GENOMIC DNA]</scope>
    <source>
        <strain evidence="3">cv. O-4</strain>
    </source>
</reference>
<dbReference type="PANTHER" id="PTHR33127:SF5">
    <property type="entry name" value="TRANSMEMBRANE PROTEIN"/>
    <property type="match status" value="1"/>
</dbReference>
<evidence type="ECO:0000313" key="2">
    <source>
        <dbReference type="EMBL" id="OMP11881.1"/>
    </source>
</evidence>
<keyword evidence="3" id="KW-1185">Reference proteome</keyword>
<gene>
    <name evidence="2" type="ORF">COLO4_03623</name>
</gene>
<accession>A0A1R3KXR7</accession>
<organism evidence="2 3">
    <name type="scientific">Corchorus olitorius</name>
    <dbReference type="NCBI Taxonomy" id="93759"/>
    <lineage>
        <taxon>Eukaryota</taxon>
        <taxon>Viridiplantae</taxon>
        <taxon>Streptophyta</taxon>
        <taxon>Embryophyta</taxon>
        <taxon>Tracheophyta</taxon>
        <taxon>Spermatophyta</taxon>
        <taxon>Magnoliopsida</taxon>
        <taxon>eudicotyledons</taxon>
        <taxon>Gunneridae</taxon>
        <taxon>Pentapetalae</taxon>
        <taxon>rosids</taxon>
        <taxon>malvids</taxon>
        <taxon>Malvales</taxon>
        <taxon>Malvaceae</taxon>
        <taxon>Grewioideae</taxon>
        <taxon>Apeibeae</taxon>
        <taxon>Corchorus</taxon>
    </lineage>
</organism>
<dbReference type="Pfam" id="PF03478">
    <property type="entry name" value="Beta-prop_KIB1-4"/>
    <property type="match status" value="1"/>
</dbReference>
<comment type="caution">
    <text evidence="2">The sequence shown here is derived from an EMBL/GenBank/DDBJ whole genome shotgun (WGS) entry which is preliminary data.</text>
</comment>
<proteinExistence type="predicted"/>
<dbReference type="EMBL" id="AWUE01010149">
    <property type="protein sequence ID" value="OMP11881.1"/>
    <property type="molecule type" value="Genomic_DNA"/>
</dbReference>
<dbReference type="PANTHER" id="PTHR33127">
    <property type="entry name" value="TRANSMEMBRANE PROTEIN"/>
    <property type="match status" value="1"/>
</dbReference>
<feature type="domain" description="KIB1-4 beta-propeller" evidence="1">
    <location>
        <begin position="96"/>
        <end position="267"/>
    </location>
</feature>
<dbReference type="AlphaFoldDB" id="A0A1R3KXR7"/>
<sequence length="284" mass="32410">MGWLDRIRMRMRRALCKGGRSREENDEISGDMVNWSNLPLDMVEGIIERLCWVDQIRLCKAWSVSAPHINIPTIGNFPWALSDYAGEYRLIFPPLHTQIYAQQLPLGRLMIRDARAHASSYGWILFEAIKKPHVLGNFFLYSPFTSEEIKLPESNFPQVNVATFSLDATSPRCVIFVLEVEHNEIRIHICSPGDNAWETYEFQFDHNGCSILAQHAAYAGGIFYCVFLGGELGAFNLQLKEWTMLTPKELKGFDFWGARLIASDGDLRVMGSGQYSKDLKLLKQ</sequence>
<name>A0A1R3KXR7_9ROSI</name>